<sequence>MLSKAGWWLVEQRGGGLAFGPAGRELTRQTVEQSHVALAGRVAAAPEGAGGVQVQAGGAPAQGVIDGVGGKPGVAAVQIEAVAGERPVPSALACRSKAEALDSTRLRCDA</sequence>
<accession>A0A2K8U782</accession>
<dbReference type="EMBL" id="CP020370">
    <property type="protein sequence ID" value="AUB81405.1"/>
    <property type="molecule type" value="Genomic_DNA"/>
</dbReference>
<dbReference type="KEGG" id="tsy:THSYN_10870"/>
<organism evidence="1 2">
    <name type="scientific">Candidatus Thiodictyon syntrophicum</name>
    <dbReference type="NCBI Taxonomy" id="1166950"/>
    <lineage>
        <taxon>Bacteria</taxon>
        <taxon>Pseudomonadati</taxon>
        <taxon>Pseudomonadota</taxon>
        <taxon>Gammaproteobacteria</taxon>
        <taxon>Chromatiales</taxon>
        <taxon>Chromatiaceae</taxon>
        <taxon>Thiodictyon</taxon>
    </lineage>
</organism>
<protein>
    <submittedName>
        <fullName evidence="1">Uncharacterized protein</fullName>
    </submittedName>
</protein>
<dbReference type="Proteomes" id="UP000232638">
    <property type="component" value="Chromosome"/>
</dbReference>
<reference evidence="1 2" key="1">
    <citation type="submission" date="2017-03" db="EMBL/GenBank/DDBJ databases">
        <title>Complete genome sequence of Candidatus 'Thiodictyon syntrophicum' sp. nov. strain Cad16T, a photolithoautotroph purple sulfur bacterium isolated from an alpine meromictic lake.</title>
        <authorList>
            <person name="Luedin S.M."/>
            <person name="Pothier J.F."/>
            <person name="Danza F."/>
            <person name="Storelli N."/>
            <person name="Wittwer M."/>
            <person name="Tonolla M."/>
        </authorList>
    </citation>
    <scope>NUCLEOTIDE SEQUENCE [LARGE SCALE GENOMIC DNA]</scope>
    <source>
        <strain evidence="1 2">Cad16T</strain>
    </source>
</reference>
<name>A0A2K8U782_9GAMM</name>
<proteinExistence type="predicted"/>
<dbReference type="AlphaFoldDB" id="A0A2K8U782"/>
<gene>
    <name evidence="1" type="ORF">THSYN_10870</name>
</gene>
<evidence type="ECO:0000313" key="1">
    <source>
        <dbReference type="EMBL" id="AUB81405.1"/>
    </source>
</evidence>
<evidence type="ECO:0000313" key="2">
    <source>
        <dbReference type="Proteomes" id="UP000232638"/>
    </source>
</evidence>
<keyword evidence="2" id="KW-1185">Reference proteome</keyword>